<dbReference type="InterPro" id="IPR043128">
    <property type="entry name" value="Rev_trsase/Diguanyl_cyclase"/>
</dbReference>
<keyword evidence="2" id="KW-1003">Cell membrane</keyword>
<dbReference type="PROSITE" id="PS50113">
    <property type="entry name" value="PAC"/>
    <property type="match status" value="1"/>
</dbReference>
<comment type="caution">
    <text evidence="11">The sequence shown here is derived from an EMBL/GenBank/DDBJ whole genome shotgun (WGS) entry which is preliminary data.</text>
</comment>
<evidence type="ECO:0000259" key="9">
    <source>
        <dbReference type="PROSITE" id="PS50883"/>
    </source>
</evidence>
<reference evidence="11 12" key="1">
    <citation type="submission" date="2019-02" db="EMBL/GenBank/DDBJ databases">
        <title>Genomic Encyclopedia of Type Strains, Phase IV (KMG-IV): sequencing the most valuable type-strain genomes for metagenomic binning, comparative biology and taxonomic classification.</title>
        <authorList>
            <person name="Goeker M."/>
        </authorList>
    </citation>
    <scope>NUCLEOTIDE SEQUENCE [LARGE SCALE GENOMIC DNA]</scope>
    <source>
        <strain evidence="11 12">DSM 21223</strain>
    </source>
</reference>
<evidence type="ECO:0000259" key="10">
    <source>
        <dbReference type="PROSITE" id="PS50887"/>
    </source>
</evidence>
<proteinExistence type="predicted"/>
<dbReference type="InterPro" id="IPR001610">
    <property type="entry name" value="PAC"/>
</dbReference>
<dbReference type="CDD" id="cd12914">
    <property type="entry name" value="PDC1_DGC_like"/>
    <property type="match status" value="1"/>
</dbReference>
<evidence type="ECO:0000259" key="8">
    <source>
        <dbReference type="PROSITE" id="PS50113"/>
    </source>
</evidence>
<dbReference type="InterPro" id="IPR013656">
    <property type="entry name" value="PAS_4"/>
</dbReference>
<dbReference type="Gene3D" id="3.30.450.20">
    <property type="entry name" value="PAS domain"/>
    <property type="match status" value="3"/>
</dbReference>
<feature type="transmembrane region" description="Helical" evidence="6">
    <location>
        <begin position="319"/>
        <end position="340"/>
    </location>
</feature>
<evidence type="ECO:0000256" key="4">
    <source>
        <dbReference type="ARBA" id="ARBA00022989"/>
    </source>
</evidence>
<dbReference type="SMART" id="SM00086">
    <property type="entry name" value="PAC"/>
    <property type="match status" value="1"/>
</dbReference>
<dbReference type="PROSITE" id="PS50887">
    <property type="entry name" value="GGDEF"/>
    <property type="match status" value="1"/>
</dbReference>
<comment type="subcellular location">
    <subcellularLocation>
        <location evidence="1">Cell membrane</location>
        <topology evidence="1">Multi-pass membrane protein</topology>
    </subcellularLocation>
</comment>
<dbReference type="Pfam" id="PF08448">
    <property type="entry name" value="PAS_4"/>
    <property type="match status" value="1"/>
</dbReference>
<name>A0ABY0ISC7_9RHOO</name>
<dbReference type="InterPro" id="IPR000160">
    <property type="entry name" value="GGDEF_dom"/>
</dbReference>
<dbReference type="SMART" id="SM00091">
    <property type="entry name" value="PAS"/>
    <property type="match status" value="1"/>
</dbReference>
<dbReference type="SUPFAM" id="SSF55073">
    <property type="entry name" value="Nucleotide cyclase"/>
    <property type="match status" value="1"/>
</dbReference>
<dbReference type="Proteomes" id="UP000292136">
    <property type="component" value="Unassembled WGS sequence"/>
</dbReference>
<feature type="domain" description="GGDEF" evidence="10">
    <location>
        <begin position="518"/>
        <end position="651"/>
    </location>
</feature>
<dbReference type="NCBIfam" id="TIGR00254">
    <property type="entry name" value="GGDEF"/>
    <property type="match status" value="1"/>
</dbReference>
<keyword evidence="5 6" id="KW-0472">Membrane</keyword>
<dbReference type="SUPFAM" id="SSF55785">
    <property type="entry name" value="PYP-like sensor domain (PAS domain)"/>
    <property type="match status" value="1"/>
</dbReference>
<evidence type="ECO:0000256" key="1">
    <source>
        <dbReference type="ARBA" id="ARBA00004651"/>
    </source>
</evidence>
<dbReference type="PROSITE" id="PS50883">
    <property type="entry name" value="EAL"/>
    <property type="match status" value="1"/>
</dbReference>
<dbReference type="EMBL" id="SHKM01000001">
    <property type="protein sequence ID" value="RZT89891.1"/>
    <property type="molecule type" value="Genomic_DNA"/>
</dbReference>
<feature type="domain" description="EAL" evidence="9">
    <location>
        <begin position="660"/>
        <end position="914"/>
    </location>
</feature>
<evidence type="ECO:0000256" key="3">
    <source>
        <dbReference type="ARBA" id="ARBA00022692"/>
    </source>
</evidence>
<dbReference type="InterPro" id="IPR033479">
    <property type="entry name" value="dCache_1"/>
</dbReference>
<dbReference type="InterPro" id="IPR001633">
    <property type="entry name" value="EAL_dom"/>
</dbReference>
<dbReference type="Pfam" id="PF00563">
    <property type="entry name" value="EAL"/>
    <property type="match status" value="1"/>
</dbReference>
<dbReference type="CDD" id="cd01949">
    <property type="entry name" value="GGDEF"/>
    <property type="match status" value="1"/>
</dbReference>
<evidence type="ECO:0000256" key="2">
    <source>
        <dbReference type="ARBA" id="ARBA00022475"/>
    </source>
</evidence>
<keyword evidence="12" id="KW-1185">Reference proteome</keyword>
<evidence type="ECO:0000259" key="7">
    <source>
        <dbReference type="PROSITE" id="PS50112"/>
    </source>
</evidence>
<dbReference type="Gene3D" id="3.30.70.270">
    <property type="match status" value="1"/>
</dbReference>
<accession>A0ABY0ISC7</accession>
<dbReference type="Pfam" id="PF00990">
    <property type="entry name" value="GGDEF"/>
    <property type="match status" value="1"/>
</dbReference>
<dbReference type="NCBIfam" id="TIGR00229">
    <property type="entry name" value="sensory_box"/>
    <property type="match status" value="1"/>
</dbReference>
<dbReference type="InterPro" id="IPR000700">
    <property type="entry name" value="PAS-assoc_C"/>
</dbReference>
<dbReference type="SUPFAM" id="SSF141868">
    <property type="entry name" value="EAL domain-like"/>
    <property type="match status" value="1"/>
</dbReference>
<feature type="domain" description="PAS" evidence="7">
    <location>
        <begin position="361"/>
        <end position="409"/>
    </location>
</feature>
<dbReference type="PROSITE" id="PS51257">
    <property type="entry name" value="PROKAR_LIPOPROTEIN"/>
    <property type="match status" value="1"/>
</dbReference>
<dbReference type="InterPro" id="IPR000014">
    <property type="entry name" value="PAS"/>
</dbReference>
<dbReference type="InterPro" id="IPR029787">
    <property type="entry name" value="Nucleotide_cyclase"/>
</dbReference>
<evidence type="ECO:0000256" key="6">
    <source>
        <dbReference type="SAM" id="Phobius"/>
    </source>
</evidence>
<dbReference type="Pfam" id="PF02743">
    <property type="entry name" value="dCache_1"/>
    <property type="match status" value="1"/>
</dbReference>
<dbReference type="Gene3D" id="3.20.20.450">
    <property type="entry name" value="EAL domain"/>
    <property type="match status" value="1"/>
</dbReference>
<dbReference type="CDD" id="cd12915">
    <property type="entry name" value="PDC2_DGC_like"/>
    <property type="match status" value="1"/>
</dbReference>
<keyword evidence="3 6" id="KW-0812">Transmembrane</keyword>
<keyword evidence="4 6" id="KW-1133">Transmembrane helix</keyword>
<dbReference type="PANTHER" id="PTHR44757">
    <property type="entry name" value="DIGUANYLATE CYCLASE DGCP"/>
    <property type="match status" value="1"/>
</dbReference>
<dbReference type="InterPro" id="IPR052155">
    <property type="entry name" value="Biofilm_reg_signaling"/>
</dbReference>
<gene>
    <name evidence="11" type="ORF">EV678_0692</name>
</gene>
<organism evidence="11 12">
    <name type="scientific">Azospira oryzae</name>
    <dbReference type="NCBI Taxonomy" id="146939"/>
    <lineage>
        <taxon>Bacteria</taxon>
        <taxon>Pseudomonadati</taxon>
        <taxon>Pseudomonadota</taxon>
        <taxon>Betaproteobacteria</taxon>
        <taxon>Rhodocyclales</taxon>
        <taxon>Rhodocyclaceae</taxon>
        <taxon>Azospira</taxon>
    </lineage>
</organism>
<dbReference type="SMART" id="SM00052">
    <property type="entry name" value="EAL"/>
    <property type="match status" value="1"/>
</dbReference>
<evidence type="ECO:0000313" key="12">
    <source>
        <dbReference type="Proteomes" id="UP000292136"/>
    </source>
</evidence>
<dbReference type="CDD" id="cd00130">
    <property type="entry name" value="PAS"/>
    <property type="match status" value="1"/>
</dbReference>
<feature type="transmembrane region" description="Helical" evidence="6">
    <location>
        <begin position="44"/>
        <end position="63"/>
    </location>
</feature>
<dbReference type="InterPro" id="IPR035919">
    <property type="entry name" value="EAL_sf"/>
</dbReference>
<dbReference type="CDD" id="cd01948">
    <property type="entry name" value="EAL"/>
    <property type="match status" value="1"/>
</dbReference>
<protein>
    <submittedName>
        <fullName evidence="11">Diguanylate cyclase/phosphodiesterase</fullName>
    </submittedName>
</protein>
<sequence length="921" mass="101746">MLARFFSDSPIHPCLAGLGGCHAPEPNAETPFLTKQNGISSRQFVYVVIALLALAGFCALLGLELNHSYDTEMAFARRNVENLADSLEGRTRGAVEKIDLVLLEVQYSMQQRLAKGPVSPQAVNAELARLLSRIPESQSLRVADATGTFRYDASGKISSQSIGDRAYFQRNKNDPKAGLVFSEPIFARITQNWVITLSRSLRDKDGRFLGLVQAAVNADSLQQHFQTLNVGEGGVVALYDAELRLIARTPPLPNRLGKSILNTEISDNIRSREKGAFEALSHQDGIRRVFGFRRLENLPFVVFVGLSRDEVLSEWYRKLTYYGATAVVLALALLGLILVWQRSYVRAVSMAHTMTNAYDESSSRIRALLDSIPDLAWIKDNAFRFHAVNEAYARMCGKPAEEIIGKTVFQVWPEALARTFQNHDEAVLASGKPGHFEVLVTNGEGQPRTLDYIRVPVHNEEGEVVGMAGIARDITERKEAEARIRHLAEHDALTDLPNRSLLSSRMADAINRSVGSQAPMALLLLDLDHFKNINDSLGHEVGDKLLQLATERLRHTLDAADTLSRSGGDEFAILLTECSGAPMIGRIAQRLLETMAQPFNVDGHELVLSASVGISMYPHDGTDLGALLKNADAAMYSAKAAGRNTYQFFTPEMNARVFERLSLENSLRKALPRQELMLYYQPQYRVGGGDPIGFEALLRWRHPELGLVPPARFIPIAEETNLILPIGEWVLAEACRQQMAWQRAGQPATTVAVNLSPVQFRQRNLVSLVQRVLAETGLPAAQLELEITESLLMDDTERAVEVLHELKSLGIRLSLDDFGTGYSSLSYLKRFPLDKIKIDQSFVRDMIKDSGDAAIIQAIIAIAAKLELGVIAEGVENQSQLDYLALHQCGEVQGYLFSPPVPAAEVCRFFNSATRAPAPMA</sequence>
<evidence type="ECO:0000313" key="11">
    <source>
        <dbReference type="EMBL" id="RZT89891.1"/>
    </source>
</evidence>
<dbReference type="SMART" id="SM00267">
    <property type="entry name" value="GGDEF"/>
    <property type="match status" value="1"/>
</dbReference>
<dbReference type="InterPro" id="IPR035965">
    <property type="entry name" value="PAS-like_dom_sf"/>
</dbReference>
<dbReference type="PROSITE" id="PS50112">
    <property type="entry name" value="PAS"/>
    <property type="match status" value="1"/>
</dbReference>
<evidence type="ECO:0000256" key="5">
    <source>
        <dbReference type="ARBA" id="ARBA00023136"/>
    </source>
</evidence>
<dbReference type="PANTHER" id="PTHR44757:SF2">
    <property type="entry name" value="BIOFILM ARCHITECTURE MAINTENANCE PROTEIN MBAA"/>
    <property type="match status" value="1"/>
</dbReference>
<feature type="domain" description="PAC" evidence="8">
    <location>
        <begin position="434"/>
        <end position="486"/>
    </location>
</feature>